<evidence type="ECO:0000256" key="1">
    <source>
        <dbReference type="ARBA" id="ARBA00010641"/>
    </source>
</evidence>
<organism evidence="6 7">
    <name type="scientific">Novipirellula rosea</name>
    <dbReference type="NCBI Taxonomy" id="1031540"/>
    <lineage>
        <taxon>Bacteria</taxon>
        <taxon>Pseudomonadati</taxon>
        <taxon>Planctomycetota</taxon>
        <taxon>Planctomycetia</taxon>
        <taxon>Pirellulales</taxon>
        <taxon>Pirellulaceae</taxon>
        <taxon>Novipirellula</taxon>
    </lineage>
</organism>
<protein>
    <recommendedName>
        <fullName evidence="5">RNA polymerase sigma-70 region 2 domain-containing protein</fullName>
    </recommendedName>
</protein>
<feature type="domain" description="RNA polymerase sigma-70 region 2" evidence="5">
    <location>
        <begin position="20"/>
        <end position="87"/>
    </location>
</feature>
<gene>
    <name evidence="6" type="ORF">GCM10023156_63930</name>
</gene>
<dbReference type="InterPro" id="IPR039425">
    <property type="entry name" value="RNA_pol_sigma-70-like"/>
</dbReference>
<dbReference type="InterPro" id="IPR013324">
    <property type="entry name" value="RNA_pol_sigma_r3/r4-like"/>
</dbReference>
<keyword evidence="2" id="KW-0805">Transcription regulation</keyword>
<keyword evidence="3" id="KW-0731">Sigma factor</keyword>
<reference evidence="7" key="1">
    <citation type="journal article" date="2019" name="Int. J. Syst. Evol. Microbiol.">
        <title>The Global Catalogue of Microorganisms (GCM) 10K type strain sequencing project: providing services to taxonomists for standard genome sequencing and annotation.</title>
        <authorList>
            <consortium name="The Broad Institute Genomics Platform"/>
            <consortium name="The Broad Institute Genome Sequencing Center for Infectious Disease"/>
            <person name="Wu L."/>
            <person name="Ma J."/>
        </authorList>
    </citation>
    <scope>NUCLEOTIDE SEQUENCE [LARGE SCALE GENOMIC DNA]</scope>
    <source>
        <strain evidence="7">JCM 17759</strain>
    </source>
</reference>
<dbReference type="InterPro" id="IPR013325">
    <property type="entry name" value="RNA_pol_sigma_r2"/>
</dbReference>
<dbReference type="PANTHER" id="PTHR43133">
    <property type="entry name" value="RNA POLYMERASE ECF-TYPE SIGMA FACTO"/>
    <property type="match status" value="1"/>
</dbReference>
<evidence type="ECO:0000313" key="7">
    <source>
        <dbReference type="Proteomes" id="UP001500840"/>
    </source>
</evidence>
<sequence>MSDQGDRSESDADVANFVQLFTTNERRIRAFLFTLLCDRDSVDEVMQNVSTVLWKKFDELEDPSGFLKWAYVIARFEVLTYRRKLARDRFVLDEDLISTLAEEYTADKHSLDAEDRIRYLSDCMSRLNEPDRHLLLSAYAGGIPINRVAEKHSLPVNRLYKLLGRLRRKLKQCVETKLTPSETASIAKPIKK</sequence>
<accession>A0ABP8NSD9</accession>
<dbReference type="InterPro" id="IPR036388">
    <property type="entry name" value="WH-like_DNA-bd_sf"/>
</dbReference>
<name>A0ABP8NSD9_9BACT</name>
<dbReference type="NCBIfam" id="TIGR02937">
    <property type="entry name" value="sigma70-ECF"/>
    <property type="match status" value="1"/>
</dbReference>
<comment type="caution">
    <text evidence="6">The sequence shown here is derived from an EMBL/GenBank/DDBJ whole genome shotgun (WGS) entry which is preliminary data.</text>
</comment>
<dbReference type="RefSeq" id="WP_345327761.1">
    <property type="nucleotide sequence ID" value="NZ_BAABGA010000112.1"/>
</dbReference>
<dbReference type="InterPro" id="IPR007627">
    <property type="entry name" value="RNA_pol_sigma70_r2"/>
</dbReference>
<dbReference type="Gene3D" id="1.10.1740.10">
    <property type="match status" value="1"/>
</dbReference>
<comment type="similarity">
    <text evidence="1">Belongs to the sigma-70 factor family. ECF subfamily.</text>
</comment>
<keyword evidence="4" id="KW-0804">Transcription</keyword>
<proteinExistence type="inferred from homology"/>
<keyword evidence="7" id="KW-1185">Reference proteome</keyword>
<dbReference type="InterPro" id="IPR014331">
    <property type="entry name" value="RNA_pol_sigma70_ECF_RHOBA"/>
</dbReference>
<dbReference type="SUPFAM" id="SSF88659">
    <property type="entry name" value="Sigma3 and sigma4 domains of RNA polymerase sigma factors"/>
    <property type="match status" value="1"/>
</dbReference>
<dbReference type="Pfam" id="PF04542">
    <property type="entry name" value="Sigma70_r2"/>
    <property type="match status" value="1"/>
</dbReference>
<dbReference type="InterPro" id="IPR014284">
    <property type="entry name" value="RNA_pol_sigma-70_dom"/>
</dbReference>
<evidence type="ECO:0000259" key="5">
    <source>
        <dbReference type="Pfam" id="PF04542"/>
    </source>
</evidence>
<dbReference type="Gene3D" id="1.10.10.10">
    <property type="entry name" value="Winged helix-like DNA-binding domain superfamily/Winged helix DNA-binding domain"/>
    <property type="match status" value="1"/>
</dbReference>
<dbReference type="Proteomes" id="UP001500840">
    <property type="component" value="Unassembled WGS sequence"/>
</dbReference>
<dbReference type="PANTHER" id="PTHR43133:SF51">
    <property type="entry name" value="RNA POLYMERASE SIGMA FACTOR"/>
    <property type="match status" value="1"/>
</dbReference>
<dbReference type="SUPFAM" id="SSF88946">
    <property type="entry name" value="Sigma2 domain of RNA polymerase sigma factors"/>
    <property type="match status" value="1"/>
</dbReference>
<evidence type="ECO:0000256" key="4">
    <source>
        <dbReference type="ARBA" id="ARBA00023163"/>
    </source>
</evidence>
<evidence type="ECO:0000256" key="3">
    <source>
        <dbReference type="ARBA" id="ARBA00023082"/>
    </source>
</evidence>
<dbReference type="NCBIfam" id="TIGR02989">
    <property type="entry name" value="Sig-70_gvs1"/>
    <property type="match status" value="1"/>
</dbReference>
<evidence type="ECO:0000313" key="6">
    <source>
        <dbReference type="EMBL" id="GAA4470537.1"/>
    </source>
</evidence>
<evidence type="ECO:0000256" key="2">
    <source>
        <dbReference type="ARBA" id="ARBA00023015"/>
    </source>
</evidence>
<dbReference type="EMBL" id="BAABGA010000112">
    <property type="protein sequence ID" value="GAA4470537.1"/>
    <property type="molecule type" value="Genomic_DNA"/>
</dbReference>